<dbReference type="Proteomes" id="UP000238823">
    <property type="component" value="Unassembled WGS sequence"/>
</dbReference>
<organism evidence="1 2">
    <name type="scientific">Enhygromyxa salina</name>
    <dbReference type="NCBI Taxonomy" id="215803"/>
    <lineage>
        <taxon>Bacteria</taxon>
        <taxon>Pseudomonadati</taxon>
        <taxon>Myxococcota</taxon>
        <taxon>Polyangia</taxon>
        <taxon>Nannocystales</taxon>
        <taxon>Nannocystaceae</taxon>
        <taxon>Enhygromyxa</taxon>
    </lineage>
</organism>
<reference evidence="1 2" key="1">
    <citation type="submission" date="2018-03" db="EMBL/GenBank/DDBJ databases">
        <title>Draft Genome Sequences of the Obligatory Marine Myxobacteria Enhygromyxa salina SWB007.</title>
        <authorList>
            <person name="Poehlein A."/>
            <person name="Moghaddam J.A."/>
            <person name="Harms H."/>
            <person name="Alanjari M."/>
            <person name="Koenig G.M."/>
            <person name="Daniel R."/>
            <person name="Schaeberle T.F."/>
        </authorList>
    </citation>
    <scope>NUCLEOTIDE SEQUENCE [LARGE SCALE GENOMIC DNA]</scope>
    <source>
        <strain evidence="1 2">SWB007</strain>
    </source>
</reference>
<dbReference type="EMBL" id="PVNL01000064">
    <property type="protein sequence ID" value="PRQ06903.1"/>
    <property type="molecule type" value="Genomic_DNA"/>
</dbReference>
<proteinExistence type="predicted"/>
<protein>
    <submittedName>
        <fullName evidence="1">Uncharacterized protein</fullName>
    </submittedName>
</protein>
<dbReference type="AlphaFoldDB" id="A0A2S9YP79"/>
<evidence type="ECO:0000313" key="2">
    <source>
        <dbReference type="Proteomes" id="UP000238823"/>
    </source>
</evidence>
<accession>A0A2S9YP79</accession>
<evidence type="ECO:0000313" key="1">
    <source>
        <dbReference type="EMBL" id="PRQ06903.1"/>
    </source>
</evidence>
<sequence>MRAALIAEGKSDRGLVDVLARLCLHAWLRAGEDIDR</sequence>
<name>A0A2S9YP79_9BACT</name>
<gene>
    <name evidence="1" type="ORF">ENSA7_34410</name>
</gene>
<comment type="caution">
    <text evidence="1">The sequence shown here is derived from an EMBL/GenBank/DDBJ whole genome shotgun (WGS) entry which is preliminary data.</text>
</comment>